<keyword evidence="2" id="KW-1185">Reference proteome</keyword>
<evidence type="ECO:0000313" key="1">
    <source>
        <dbReference type="EMBL" id="KAF6328909.1"/>
    </source>
</evidence>
<dbReference type="AlphaFoldDB" id="A0A7J7VUY5"/>
<comment type="caution">
    <text evidence="1">The sequence shown here is derived from an EMBL/GenBank/DDBJ whole genome shotgun (WGS) entry which is preliminary data.</text>
</comment>
<sequence length="127" mass="13944">MMRENHCLADSYMPPTGDRARNPAMCPWPESNLGPREQQQALVVSHGFSGSGSRKLLGWAFWVGAFDETVVRCWLRLGSSGKLLVPGLGRFQVSAGAFVSSEARLRKELLASSRGCWQHPAPCTLLD</sequence>
<name>A0A7J7VUY5_PIPKU</name>
<evidence type="ECO:0000313" key="2">
    <source>
        <dbReference type="Proteomes" id="UP000558488"/>
    </source>
</evidence>
<accession>A0A7J7VUY5</accession>
<reference evidence="1 2" key="1">
    <citation type="journal article" date="2020" name="Nature">
        <title>Six reference-quality genomes reveal evolution of bat adaptations.</title>
        <authorList>
            <person name="Jebb D."/>
            <person name="Huang Z."/>
            <person name="Pippel M."/>
            <person name="Hughes G.M."/>
            <person name="Lavrichenko K."/>
            <person name="Devanna P."/>
            <person name="Winkler S."/>
            <person name="Jermiin L.S."/>
            <person name="Skirmuntt E.C."/>
            <person name="Katzourakis A."/>
            <person name="Burkitt-Gray L."/>
            <person name="Ray D.A."/>
            <person name="Sullivan K.A.M."/>
            <person name="Roscito J.G."/>
            <person name="Kirilenko B.M."/>
            <person name="Davalos L.M."/>
            <person name="Corthals A.P."/>
            <person name="Power M.L."/>
            <person name="Jones G."/>
            <person name="Ransome R.D."/>
            <person name="Dechmann D.K.N."/>
            <person name="Locatelli A.G."/>
            <person name="Puechmaille S.J."/>
            <person name="Fedrigo O."/>
            <person name="Jarvis E.D."/>
            <person name="Hiller M."/>
            <person name="Vernes S.C."/>
            <person name="Myers E.W."/>
            <person name="Teeling E.C."/>
        </authorList>
    </citation>
    <scope>NUCLEOTIDE SEQUENCE [LARGE SCALE GENOMIC DNA]</scope>
    <source>
        <strain evidence="1">MPipKuh1</strain>
        <tissue evidence="1">Flight muscle</tissue>
    </source>
</reference>
<gene>
    <name evidence="1" type="ORF">mPipKuh1_008251</name>
</gene>
<dbReference type="Proteomes" id="UP000558488">
    <property type="component" value="Unassembled WGS sequence"/>
</dbReference>
<protein>
    <submittedName>
        <fullName evidence="1">Uncharacterized protein</fullName>
    </submittedName>
</protein>
<organism evidence="1 2">
    <name type="scientific">Pipistrellus kuhlii</name>
    <name type="common">Kuhl's pipistrelle</name>
    <dbReference type="NCBI Taxonomy" id="59472"/>
    <lineage>
        <taxon>Eukaryota</taxon>
        <taxon>Metazoa</taxon>
        <taxon>Chordata</taxon>
        <taxon>Craniata</taxon>
        <taxon>Vertebrata</taxon>
        <taxon>Euteleostomi</taxon>
        <taxon>Mammalia</taxon>
        <taxon>Eutheria</taxon>
        <taxon>Laurasiatheria</taxon>
        <taxon>Chiroptera</taxon>
        <taxon>Yangochiroptera</taxon>
        <taxon>Vespertilionidae</taxon>
        <taxon>Pipistrellus</taxon>
    </lineage>
</organism>
<proteinExistence type="predicted"/>
<dbReference type="EMBL" id="JACAGB010000013">
    <property type="protein sequence ID" value="KAF6328909.1"/>
    <property type="molecule type" value="Genomic_DNA"/>
</dbReference>